<dbReference type="Gene3D" id="2.60.40.420">
    <property type="entry name" value="Cupredoxins - blue copper proteins"/>
    <property type="match status" value="1"/>
</dbReference>
<dbReference type="PRINTS" id="PR00155">
    <property type="entry name" value="AMICYANIN"/>
</dbReference>
<keyword evidence="3 8" id="KW-0479">Metal-binding</keyword>
<dbReference type="InterPro" id="IPR000923">
    <property type="entry name" value="BlueCu_1"/>
</dbReference>
<evidence type="ECO:0000256" key="9">
    <source>
        <dbReference type="SAM" id="SignalP"/>
    </source>
</evidence>
<dbReference type="RefSeq" id="WP_011643602.1">
    <property type="nucleotide sequence ID" value="NC_008347.1"/>
</dbReference>
<dbReference type="GO" id="GO:0009055">
    <property type="term" value="F:electron transfer activity"/>
    <property type="evidence" value="ECO:0007669"/>
    <property type="project" value="InterPro"/>
</dbReference>
<evidence type="ECO:0000313" key="11">
    <source>
        <dbReference type="EMBL" id="ABI65955.1"/>
    </source>
</evidence>
<gene>
    <name evidence="11" type="ordered locus">Mmar10_1663</name>
</gene>
<feature type="chain" id="PRO_5004168591" description="Pseudoazurin" evidence="9">
    <location>
        <begin position="22"/>
        <end position="153"/>
    </location>
</feature>
<dbReference type="InterPro" id="IPR002386">
    <property type="entry name" value="Amicyanin/Pseudoazurin"/>
</dbReference>
<evidence type="ECO:0000256" key="6">
    <source>
        <dbReference type="ARBA" id="ARBA00023008"/>
    </source>
</evidence>
<name>Q0AP32_MARMM</name>
<evidence type="ECO:0000256" key="4">
    <source>
        <dbReference type="ARBA" id="ARBA00022764"/>
    </source>
</evidence>
<protein>
    <recommendedName>
        <fullName evidence="7">Pseudoazurin</fullName>
    </recommendedName>
</protein>
<evidence type="ECO:0000256" key="8">
    <source>
        <dbReference type="PIRSR" id="PIRSR602386-1"/>
    </source>
</evidence>
<comment type="subcellular location">
    <subcellularLocation>
        <location evidence="1">Periplasm</location>
    </subcellularLocation>
</comment>
<dbReference type="GO" id="GO:0042597">
    <property type="term" value="C:periplasmic space"/>
    <property type="evidence" value="ECO:0007669"/>
    <property type="project" value="UniProtKB-SubCell"/>
</dbReference>
<dbReference type="OrthoDB" id="7510199at2"/>
<feature type="binding site" evidence="8">
    <location>
        <position position="62"/>
    </location>
    <ligand>
        <name>Cu cation</name>
        <dbReference type="ChEBI" id="CHEBI:23378"/>
    </ligand>
</feature>
<evidence type="ECO:0000256" key="2">
    <source>
        <dbReference type="ARBA" id="ARBA00022448"/>
    </source>
</evidence>
<keyword evidence="12" id="KW-1185">Reference proteome</keyword>
<feature type="domain" description="Blue (type 1) copper" evidence="10">
    <location>
        <begin position="31"/>
        <end position="114"/>
    </location>
</feature>
<evidence type="ECO:0000313" key="12">
    <source>
        <dbReference type="Proteomes" id="UP000001964"/>
    </source>
</evidence>
<dbReference type="KEGG" id="mmr:Mmar10_1663"/>
<keyword evidence="4" id="KW-0574">Periplasm</keyword>
<evidence type="ECO:0000256" key="7">
    <source>
        <dbReference type="NCBIfam" id="TIGR02375"/>
    </source>
</evidence>
<dbReference type="InterPro" id="IPR008972">
    <property type="entry name" value="Cupredoxin"/>
</dbReference>
<reference evidence="11 12" key="1">
    <citation type="submission" date="2006-08" db="EMBL/GenBank/DDBJ databases">
        <title>Complete sequence of Maricaulis maris MCS10.</title>
        <authorList>
            <consortium name="US DOE Joint Genome Institute"/>
            <person name="Copeland A."/>
            <person name="Lucas S."/>
            <person name="Lapidus A."/>
            <person name="Barry K."/>
            <person name="Detter J.C."/>
            <person name="Glavina del Rio T."/>
            <person name="Hammon N."/>
            <person name="Israni S."/>
            <person name="Dalin E."/>
            <person name="Tice H."/>
            <person name="Pitluck S."/>
            <person name="Saunders E."/>
            <person name="Brettin T."/>
            <person name="Bruce D."/>
            <person name="Han C."/>
            <person name="Tapia R."/>
            <person name="Gilna P."/>
            <person name="Schmutz J."/>
            <person name="Larimer F."/>
            <person name="Land M."/>
            <person name="Hauser L."/>
            <person name="Kyrpides N."/>
            <person name="Mikhailova N."/>
            <person name="Viollier P."/>
            <person name="Stephens C."/>
            <person name="Richardson P."/>
        </authorList>
    </citation>
    <scope>NUCLEOTIDE SEQUENCE [LARGE SCALE GENOMIC DNA]</scope>
    <source>
        <strain evidence="11 12">MCS10</strain>
    </source>
</reference>
<proteinExistence type="predicted"/>
<dbReference type="NCBIfam" id="TIGR02375">
    <property type="entry name" value="pseudoazurin"/>
    <property type="match status" value="1"/>
</dbReference>
<dbReference type="EMBL" id="CP000449">
    <property type="protein sequence ID" value="ABI65955.1"/>
    <property type="molecule type" value="Genomic_DNA"/>
</dbReference>
<keyword evidence="2" id="KW-0813">Transport</keyword>
<comment type="cofactor">
    <cofactor evidence="8">
        <name>Cu cation</name>
        <dbReference type="ChEBI" id="CHEBI:23378"/>
    </cofactor>
    <text evidence="8">Binds 1 copper ion per subunit.</text>
</comment>
<feature type="signal peptide" evidence="9">
    <location>
        <begin position="1"/>
        <end position="21"/>
    </location>
</feature>
<keyword evidence="6 8" id="KW-0186">Copper</keyword>
<dbReference type="AlphaFoldDB" id="Q0AP32"/>
<keyword evidence="5" id="KW-0249">Electron transport</keyword>
<accession>Q0AP32</accession>
<evidence type="ECO:0000256" key="1">
    <source>
        <dbReference type="ARBA" id="ARBA00004418"/>
    </source>
</evidence>
<feature type="binding site" evidence="8">
    <location>
        <position position="103"/>
    </location>
    <ligand>
        <name>Cu cation</name>
        <dbReference type="ChEBI" id="CHEBI:23378"/>
    </ligand>
</feature>
<evidence type="ECO:0000256" key="3">
    <source>
        <dbReference type="ARBA" id="ARBA00022723"/>
    </source>
</evidence>
<dbReference type="Pfam" id="PF00127">
    <property type="entry name" value="Copper-bind"/>
    <property type="match status" value="1"/>
</dbReference>
<dbReference type="HOGENOM" id="CLU_124330_0_0_5"/>
<dbReference type="STRING" id="394221.Mmar10_1663"/>
<feature type="binding site" evidence="8">
    <location>
        <position position="100"/>
    </location>
    <ligand>
        <name>Cu cation</name>
        <dbReference type="ChEBI" id="CHEBI:23378"/>
    </ligand>
</feature>
<organism evidence="11 12">
    <name type="scientific">Maricaulis maris (strain MCS10)</name>
    <name type="common">Caulobacter maris</name>
    <dbReference type="NCBI Taxonomy" id="394221"/>
    <lineage>
        <taxon>Bacteria</taxon>
        <taxon>Pseudomonadati</taxon>
        <taxon>Pseudomonadota</taxon>
        <taxon>Alphaproteobacteria</taxon>
        <taxon>Maricaulales</taxon>
        <taxon>Maricaulaceae</taxon>
        <taxon>Maricaulis</taxon>
    </lineage>
</organism>
<sequence precursor="true">MKKLILCAALGAMVMAPAAFAEEHVIEMRNMGSDRQSMVFEPAYLEVEPGDTVTFVNAMGVHNAQTIDGMLPDGVEGFVGDMNSDISFTASEEGLYGIKCMPHYGMGMVALIKVGDGEAPNLEAAASVRHPGRARMRMADLLEQATAVPDVGS</sequence>
<dbReference type="CDD" id="cd04218">
    <property type="entry name" value="Pseudoazurin"/>
    <property type="match status" value="1"/>
</dbReference>
<keyword evidence="9" id="KW-0732">Signal</keyword>
<feature type="binding site" evidence="8">
    <location>
        <position position="108"/>
    </location>
    <ligand>
        <name>Cu cation</name>
        <dbReference type="ChEBI" id="CHEBI:23378"/>
    </ligand>
</feature>
<dbReference type="SUPFAM" id="SSF49503">
    <property type="entry name" value="Cupredoxins"/>
    <property type="match status" value="1"/>
</dbReference>
<dbReference type="eggNOG" id="COG3794">
    <property type="taxonomic scope" value="Bacteria"/>
</dbReference>
<evidence type="ECO:0000256" key="5">
    <source>
        <dbReference type="ARBA" id="ARBA00022982"/>
    </source>
</evidence>
<dbReference type="GO" id="GO:0005507">
    <property type="term" value="F:copper ion binding"/>
    <property type="evidence" value="ECO:0007669"/>
    <property type="project" value="UniProtKB-UniRule"/>
</dbReference>
<evidence type="ECO:0000259" key="10">
    <source>
        <dbReference type="Pfam" id="PF00127"/>
    </source>
</evidence>
<dbReference type="Proteomes" id="UP000001964">
    <property type="component" value="Chromosome"/>
</dbReference>
<dbReference type="PRINTS" id="PR00156">
    <property type="entry name" value="COPPERBLUE"/>
</dbReference>
<dbReference type="InterPro" id="IPR001235">
    <property type="entry name" value="Copper_blue_Plastocyanin"/>
</dbReference>
<dbReference type="InterPro" id="IPR012745">
    <property type="entry name" value="Pseudoazurin"/>
</dbReference>